<accession>A0A1X0D150</accession>
<organism evidence="1 2">
    <name type="scientific">Mycolicibacterium insubricum</name>
    <dbReference type="NCBI Taxonomy" id="444597"/>
    <lineage>
        <taxon>Bacteria</taxon>
        <taxon>Bacillati</taxon>
        <taxon>Actinomycetota</taxon>
        <taxon>Actinomycetes</taxon>
        <taxon>Mycobacteriales</taxon>
        <taxon>Mycobacteriaceae</taxon>
        <taxon>Mycolicibacterium</taxon>
    </lineage>
</organism>
<dbReference type="GO" id="GO:0016020">
    <property type="term" value="C:membrane"/>
    <property type="evidence" value="ECO:0007669"/>
    <property type="project" value="TreeGrafter"/>
</dbReference>
<dbReference type="Proteomes" id="UP000192801">
    <property type="component" value="Unassembled WGS sequence"/>
</dbReference>
<reference evidence="1 2" key="1">
    <citation type="submission" date="2016-12" db="EMBL/GenBank/DDBJ databases">
        <title>The new phylogeny of genus Mycobacterium.</title>
        <authorList>
            <person name="Tortoli E."/>
            <person name="Trovato A."/>
            <person name="Cirillo D.M."/>
        </authorList>
    </citation>
    <scope>NUCLEOTIDE SEQUENCE [LARGE SCALE GENOMIC DNA]</scope>
    <source>
        <strain evidence="1 2">DSM 45130</strain>
    </source>
</reference>
<gene>
    <name evidence="1" type="ORF">BST26_17770</name>
</gene>
<evidence type="ECO:0000313" key="2">
    <source>
        <dbReference type="Proteomes" id="UP000192801"/>
    </source>
</evidence>
<dbReference type="EMBL" id="MVHS01000055">
    <property type="protein sequence ID" value="ORA66078.1"/>
    <property type="molecule type" value="Genomic_DNA"/>
</dbReference>
<dbReference type="Gene3D" id="3.40.50.1820">
    <property type="entry name" value="alpha/beta hydrolase"/>
    <property type="match status" value="1"/>
</dbReference>
<dbReference type="PANTHER" id="PTHR43798">
    <property type="entry name" value="MONOACYLGLYCEROL LIPASE"/>
    <property type="match status" value="1"/>
</dbReference>
<dbReference type="STRING" id="444597.BST26_17770"/>
<protein>
    <submittedName>
        <fullName evidence="1">Uncharacterized protein</fullName>
    </submittedName>
</protein>
<evidence type="ECO:0000313" key="1">
    <source>
        <dbReference type="EMBL" id="ORA66078.1"/>
    </source>
</evidence>
<dbReference type="Pfam" id="PF12697">
    <property type="entry name" value="Abhydrolase_6"/>
    <property type="match status" value="1"/>
</dbReference>
<keyword evidence="2" id="KW-1185">Reference proteome</keyword>
<sequence>MYEHGHERAAPIVLLPAFWATSAMWAPNVAELAARHSVYCIDTIGQPGASVQTRPLQTPDDCAIWLDDVLTALDLRHVHLAGCSYGGWLAFNQSAHKPGRIATSVLIEPANVLARPRTKFKLTLVALLPVTPTRLARRAMAWALGNPPGG</sequence>
<dbReference type="SUPFAM" id="SSF53474">
    <property type="entry name" value="alpha/beta-Hydrolases"/>
    <property type="match status" value="1"/>
</dbReference>
<dbReference type="AlphaFoldDB" id="A0A1X0D150"/>
<proteinExistence type="predicted"/>
<dbReference type="GO" id="GO:0003824">
    <property type="term" value="F:catalytic activity"/>
    <property type="evidence" value="ECO:0007669"/>
    <property type="project" value="UniProtKB-ARBA"/>
</dbReference>
<comment type="caution">
    <text evidence="1">The sequence shown here is derived from an EMBL/GenBank/DDBJ whole genome shotgun (WGS) entry which is preliminary data.</text>
</comment>
<dbReference type="InterPro" id="IPR000073">
    <property type="entry name" value="AB_hydrolase_1"/>
</dbReference>
<dbReference type="InterPro" id="IPR050266">
    <property type="entry name" value="AB_hydrolase_sf"/>
</dbReference>
<name>A0A1X0D150_9MYCO</name>
<dbReference type="InterPro" id="IPR029058">
    <property type="entry name" value="AB_hydrolase_fold"/>
</dbReference>
<dbReference type="PANTHER" id="PTHR43798:SF33">
    <property type="entry name" value="HYDROLASE, PUTATIVE (AFU_ORTHOLOGUE AFUA_2G14860)-RELATED"/>
    <property type="match status" value="1"/>
</dbReference>